<dbReference type="RefSeq" id="WP_088771702.1">
    <property type="nucleotide sequence ID" value="NZ_AP023082.1"/>
</dbReference>
<evidence type="ECO:0000313" key="9">
    <source>
        <dbReference type="Proteomes" id="UP000249910"/>
    </source>
</evidence>
<dbReference type="InterPro" id="IPR000890">
    <property type="entry name" value="Aliphatic_acid_kin_short-chain"/>
</dbReference>
<dbReference type="PIRSF" id="PIRSF000722">
    <property type="entry name" value="Acetate_prop_kin"/>
    <property type="match status" value="1"/>
</dbReference>
<protein>
    <recommendedName>
        <fullName evidence="6">Acetate kinase</fullName>
        <ecNumber evidence="6">2.7.2.1</ecNumber>
    </recommendedName>
    <alternativeName>
        <fullName evidence="6">Acetokinase</fullName>
    </alternativeName>
</protein>
<gene>
    <name evidence="6" type="primary">ackA</name>
    <name evidence="8" type="ORF">CDV26_00970</name>
</gene>
<dbReference type="Pfam" id="PF00871">
    <property type="entry name" value="Acetate_kinase"/>
    <property type="match status" value="1"/>
</dbReference>
<feature type="binding site" evidence="6">
    <location>
        <position position="374"/>
    </location>
    <ligand>
        <name>Mg(2+)</name>
        <dbReference type="ChEBI" id="CHEBI:18420"/>
    </ligand>
</feature>
<evidence type="ECO:0000256" key="1">
    <source>
        <dbReference type="ARBA" id="ARBA00008748"/>
    </source>
</evidence>
<dbReference type="CDD" id="cd24010">
    <property type="entry name" value="ASKHA_NBD_AcK_PK"/>
    <property type="match status" value="1"/>
</dbReference>
<feature type="binding site" evidence="6">
    <location>
        <begin position="276"/>
        <end position="278"/>
    </location>
    <ligand>
        <name>ATP</name>
        <dbReference type="ChEBI" id="CHEBI:30616"/>
    </ligand>
</feature>
<feature type="binding site" evidence="6">
    <location>
        <position position="8"/>
    </location>
    <ligand>
        <name>Mg(2+)</name>
        <dbReference type="ChEBI" id="CHEBI:18420"/>
    </ligand>
</feature>
<evidence type="ECO:0000256" key="7">
    <source>
        <dbReference type="RuleBase" id="RU003835"/>
    </source>
</evidence>
<keyword evidence="5 6" id="KW-0067">ATP-binding</keyword>
<comment type="similarity">
    <text evidence="1 6 7">Belongs to the acetokinase family.</text>
</comment>
<evidence type="ECO:0000313" key="8">
    <source>
        <dbReference type="EMBL" id="ASG67143.1"/>
    </source>
</evidence>
<dbReference type="PROSITE" id="PS01075">
    <property type="entry name" value="ACETATE_KINASE_1"/>
    <property type="match status" value="1"/>
</dbReference>
<dbReference type="GO" id="GO:0016301">
    <property type="term" value="F:kinase activity"/>
    <property type="evidence" value="ECO:0007669"/>
    <property type="project" value="UniProtKB-KW"/>
</dbReference>
<feature type="binding site" evidence="6">
    <location>
        <begin position="324"/>
        <end position="328"/>
    </location>
    <ligand>
        <name>ATP</name>
        <dbReference type="ChEBI" id="CHEBI:30616"/>
    </ligand>
</feature>
<dbReference type="PROSITE" id="PS01076">
    <property type="entry name" value="ACETATE_KINASE_2"/>
    <property type="match status" value="1"/>
</dbReference>
<keyword evidence="6" id="KW-0963">Cytoplasm</keyword>
<feature type="binding site" evidence="6">
    <location>
        <position position="87"/>
    </location>
    <ligand>
        <name>substrate</name>
    </ligand>
</feature>
<evidence type="ECO:0000256" key="3">
    <source>
        <dbReference type="ARBA" id="ARBA00022741"/>
    </source>
</evidence>
<comment type="function">
    <text evidence="6">Catalyzes the formation of acetyl phosphate from acetate and ATP. Can also catalyze the reverse reaction.</text>
</comment>
<organism evidence="8 9">
    <name type="scientific">Francisella halioticida</name>
    <dbReference type="NCBI Taxonomy" id="549298"/>
    <lineage>
        <taxon>Bacteria</taxon>
        <taxon>Pseudomonadati</taxon>
        <taxon>Pseudomonadota</taxon>
        <taxon>Gammaproteobacteria</taxon>
        <taxon>Thiotrichales</taxon>
        <taxon>Francisellaceae</taxon>
        <taxon>Francisella</taxon>
    </lineage>
</organism>
<keyword evidence="3 6" id="KW-0547">Nucleotide-binding</keyword>
<dbReference type="PRINTS" id="PR00471">
    <property type="entry name" value="ACETATEKNASE"/>
</dbReference>
<feature type="site" description="Transition state stabilizer" evidence="6">
    <location>
        <position position="176"/>
    </location>
</feature>
<dbReference type="HAMAP" id="MF_00020">
    <property type="entry name" value="Acetate_kinase"/>
    <property type="match status" value="1"/>
</dbReference>
<evidence type="ECO:0000256" key="2">
    <source>
        <dbReference type="ARBA" id="ARBA00022679"/>
    </source>
</evidence>
<dbReference type="Gene3D" id="3.30.420.40">
    <property type="match status" value="2"/>
</dbReference>
<dbReference type="InterPro" id="IPR043129">
    <property type="entry name" value="ATPase_NBD"/>
</dbReference>
<sequence length="386" mass="42747">MSYILILNCGSSSVKFALINPQTAESPLTGLAENIGSENCKVSFKFKTKQKIQKNIENGLYSDVFNELKHFLIKNGYLNKIYAVGHRVVHGGQFFSKSVLIDESSLQKIKDCIPLAPLHNPANIEGITFCQQIFPNLSQVAVFDTAFHQTIPNYVAEYAIPRELTEKHNIRKYGAHGTSHKYVSQQAIKILDKQKANLIVAHLGNGCSITAIADGKSIDTSMGLTPLDGLVMGTRSGAIDPSIFAYISDNLGWDVTKITNTLNKKSGLLGICGYNDMRKVFELATNGDDLAKLAIEIFCHRVAKFVSSYMIYFKNFDALVFTGGIGENATNIRENIVSKLNNISFEIDTERNNKSNLFINSSNSHKIMVIATNEELMIAQDTQYLI</sequence>
<dbReference type="InterPro" id="IPR023865">
    <property type="entry name" value="Aliphatic_acid_kinase_CS"/>
</dbReference>
<comment type="subcellular location">
    <subcellularLocation>
        <location evidence="6">Cytoplasm</location>
    </subcellularLocation>
</comment>
<proteinExistence type="inferred from homology"/>
<keyword evidence="4 6" id="KW-0418">Kinase</keyword>
<name>A0ABM6LX85_9GAMM</name>
<dbReference type="NCBIfam" id="TIGR00016">
    <property type="entry name" value="ackA"/>
    <property type="match status" value="1"/>
</dbReference>
<feature type="binding site" evidence="6">
    <location>
        <begin position="202"/>
        <end position="206"/>
    </location>
    <ligand>
        <name>ATP</name>
        <dbReference type="ChEBI" id="CHEBI:30616"/>
    </ligand>
</feature>
<keyword evidence="6" id="KW-0460">Magnesium</keyword>
<accession>A0ABM6LX85</accession>
<dbReference type="SUPFAM" id="SSF53067">
    <property type="entry name" value="Actin-like ATPase domain"/>
    <property type="match status" value="2"/>
</dbReference>
<dbReference type="Proteomes" id="UP000249910">
    <property type="component" value="Chromosome"/>
</dbReference>
<evidence type="ECO:0000256" key="6">
    <source>
        <dbReference type="HAMAP-Rule" id="MF_00020"/>
    </source>
</evidence>
<feature type="site" description="Transition state stabilizer" evidence="6">
    <location>
        <position position="235"/>
    </location>
</feature>
<evidence type="ECO:0000256" key="4">
    <source>
        <dbReference type="ARBA" id="ARBA00022777"/>
    </source>
</evidence>
<evidence type="ECO:0000256" key="5">
    <source>
        <dbReference type="ARBA" id="ARBA00022840"/>
    </source>
</evidence>
<keyword evidence="9" id="KW-1185">Reference proteome</keyword>
<dbReference type="EC" id="2.7.2.1" evidence="6"/>
<dbReference type="InterPro" id="IPR004372">
    <property type="entry name" value="Ac/propionate_kinase"/>
</dbReference>
<comment type="cofactor">
    <cofactor evidence="6">
        <name>Mg(2+)</name>
        <dbReference type="ChEBI" id="CHEBI:18420"/>
    </cofactor>
    <cofactor evidence="6">
        <name>Mn(2+)</name>
        <dbReference type="ChEBI" id="CHEBI:29035"/>
    </cofactor>
    <text evidence="6">Mg(2+). Can also accept Mn(2+).</text>
</comment>
<feature type="binding site" evidence="6">
    <location>
        <position position="15"/>
    </location>
    <ligand>
        <name>ATP</name>
        <dbReference type="ChEBI" id="CHEBI:30616"/>
    </ligand>
</feature>
<dbReference type="EMBL" id="CP022132">
    <property type="protein sequence ID" value="ASG67143.1"/>
    <property type="molecule type" value="Genomic_DNA"/>
</dbReference>
<dbReference type="PANTHER" id="PTHR21060">
    <property type="entry name" value="ACETATE KINASE"/>
    <property type="match status" value="1"/>
</dbReference>
<keyword evidence="2 6" id="KW-0808">Transferase</keyword>
<comment type="subunit">
    <text evidence="6">Homodimer.</text>
</comment>
<feature type="active site" description="Proton donor/acceptor" evidence="6">
    <location>
        <position position="144"/>
    </location>
</feature>
<reference evidence="8 9" key="1">
    <citation type="submission" date="2017-06" db="EMBL/GenBank/DDBJ databases">
        <title>Complete genome of Francisella halioticida.</title>
        <authorList>
            <person name="Sjodin A."/>
        </authorList>
    </citation>
    <scope>NUCLEOTIDE SEQUENCE [LARGE SCALE GENOMIC DNA]</scope>
    <source>
        <strain evidence="8 9">DSM 23729</strain>
    </source>
</reference>
<comment type="catalytic activity">
    <reaction evidence="6">
        <text>acetate + ATP = acetyl phosphate + ADP</text>
        <dbReference type="Rhea" id="RHEA:11352"/>
        <dbReference type="ChEBI" id="CHEBI:22191"/>
        <dbReference type="ChEBI" id="CHEBI:30089"/>
        <dbReference type="ChEBI" id="CHEBI:30616"/>
        <dbReference type="ChEBI" id="CHEBI:456216"/>
        <dbReference type="EC" id="2.7.2.1"/>
    </reaction>
</comment>
<comment type="pathway">
    <text evidence="6">Metabolic intermediate biosynthesis; acetyl-CoA biosynthesis; acetyl-CoA from acetate: step 1/2.</text>
</comment>
<dbReference type="PANTHER" id="PTHR21060:SF15">
    <property type="entry name" value="ACETATE KINASE-RELATED"/>
    <property type="match status" value="1"/>
</dbReference>
<keyword evidence="6" id="KW-0479">Metal-binding</keyword>